<evidence type="ECO:0000313" key="1">
    <source>
        <dbReference type="EMBL" id="KDR50737.1"/>
    </source>
</evidence>
<name>A0A069QDM6_HOYLO</name>
<protein>
    <submittedName>
        <fullName evidence="1">Uncharacterized protein</fullName>
    </submittedName>
</protein>
<reference evidence="1 2" key="1">
    <citation type="submission" date="2013-08" db="EMBL/GenBank/DDBJ databases">
        <authorList>
            <person name="Weinstock G."/>
            <person name="Sodergren E."/>
            <person name="Wylie T."/>
            <person name="Fulton L."/>
            <person name="Fulton R."/>
            <person name="Fronick C."/>
            <person name="O'Laughlin M."/>
            <person name="Godfrey J."/>
            <person name="Miner T."/>
            <person name="Herter B."/>
            <person name="Appelbaum E."/>
            <person name="Cordes M."/>
            <person name="Lek S."/>
            <person name="Wollam A."/>
            <person name="Pepin K.H."/>
            <person name="Palsikar V.B."/>
            <person name="Mitreva M."/>
            <person name="Wilson R.K."/>
        </authorList>
    </citation>
    <scope>NUCLEOTIDE SEQUENCE [LARGE SCALE GENOMIC DNA]</scope>
    <source>
        <strain evidence="1 2">ATCC 15930</strain>
    </source>
</reference>
<proteinExistence type="predicted"/>
<organism evidence="1 2">
    <name type="scientific">Hoylesella loescheii DSM 19665 = JCM 12249 = ATCC 15930</name>
    <dbReference type="NCBI Taxonomy" id="1122985"/>
    <lineage>
        <taxon>Bacteria</taxon>
        <taxon>Pseudomonadati</taxon>
        <taxon>Bacteroidota</taxon>
        <taxon>Bacteroidia</taxon>
        <taxon>Bacteroidales</taxon>
        <taxon>Prevotellaceae</taxon>
        <taxon>Hoylesella</taxon>
    </lineage>
</organism>
<sequence length="47" mass="5908">MLKYKRSDAFSFFFRNFARVFQQWEARLLHLTNTIRRILEKKDNEQN</sequence>
<keyword evidence="2" id="KW-1185">Reference proteome</keyword>
<gene>
    <name evidence="1" type="ORF">HMPREF1991_03179</name>
</gene>
<comment type="caution">
    <text evidence="1">The sequence shown here is derived from an EMBL/GenBank/DDBJ whole genome shotgun (WGS) entry which is preliminary data.</text>
</comment>
<dbReference type="PATRIC" id="fig|1122985.7.peg.3295"/>
<dbReference type="AlphaFoldDB" id="A0A069QDM6"/>
<dbReference type="EMBL" id="JNGW01000140">
    <property type="protein sequence ID" value="KDR50737.1"/>
    <property type="molecule type" value="Genomic_DNA"/>
</dbReference>
<evidence type="ECO:0000313" key="2">
    <source>
        <dbReference type="Proteomes" id="UP000027442"/>
    </source>
</evidence>
<dbReference type="HOGENOM" id="CLU_3171825_0_0_10"/>
<dbReference type="Proteomes" id="UP000027442">
    <property type="component" value="Unassembled WGS sequence"/>
</dbReference>
<accession>A0A069QDM6</accession>